<accession>A0A0A9B6B1</accession>
<sequence>MAGSTLLRIQQHTSYKVLSSMSRGRQPWRLVSGVPPPDGIDIAYHLRPGPLQTNLTGLAASFNRGGLLLIQP</sequence>
<organism evidence="1">
    <name type="scientific">Arundo donax</name>
    <name type="common">Giant reed</name>
    <name type="synonym">Donax arundinaceus</name>
    <dbReference type="NCBI Taxonomy" id="35708"/>
    <lineage>
        <taxon>Eukaryota</taxon>
        <taxon>Viridiplantae</taxon>
        <taxon>Streptophyta</taxon>
        <taxon>Embryophyta</taxon>
        <taxon>Tracheophyta</taxon>
        <taxon>Spermatophyta</taxon>
        <taxon>Magnoliopsida</taxon>
        <taxon>Liliopsida</taxon>
        <taxon>Poales</taxon>
        <taxon>Poaceae</taxon>
        <taxon>PACMAD clade</taxon>
        <taxon>Arundinoideae</taxon>
        <taxon>Arundineae</taxon>
        <taxon>Arundo</taxon>
    </lineage>
</organism>
<name>A0A0A9B6B1_ARUDO</name>
<dbReference type="AlphaFoldDB" id="A0A0A9B6B1"/>
<evidence type="ECO:0000313" key="1">
    <source>
        <dbReference type="EMBL" id="JAD58911.1"/>
    </source>
</evidence>
<proteinExistence type="predicted"/>
<reference evidence="1" key="2">
    <citation type="journal article" date="2015" name="Data Brief">
        <title>Shoot transcriptome of the giant reed, Arundo donax.</title>
        <authorList>
            <person name="Barrero R.A."/>
            <person name="Guerrero F.D."/>
            <person name="Moolhuijzen P."/>
            <person name="Goolsby J.A."/>
            <person name="Tidwell J."/>
            <person name="Bellgard S.E."/>
            <person name="Bellgard M.I."/>
        </authorList>
    </citation>
    <scope>NUCLEOTIDE SEQUENCE</scope>
    <source>
        <tissue evidence="1">Shoot tissue taken approximately 20 cm above the soil surface</tissue>
    </source>
</reference>
<dbReference type="EMBL" id="GBRH01238984">
    <property type="protein sequence ID" value="JAD58911.1"/>
    <property type="molecule type" value="Transcribed_RNA"/>
</dbReference>
<protein>
    <submittedName>
        <fullName evidence="1">Uncharacterized protein</fullName>
    </submittedName>
</protein>
<reference evidence="1" key="1">
    <citation type="submission" date="2014-09" db="EMBL/GenBank/DDBJ databases">
        <authorList>
            <person name="Magalhaes I.L.F."/>
            <person name="Oliveira U."/>
            <person name="Santos F.R."/>
            <person name="Vidigal T.H.D.A."/>
            <person name="Brescovit A.D."/>
            <person name="Santos A.J."/>
        </authorList>
    </citation>
    <scope>NUCLEOTIDE SEQUENCE</scope>
    <source>
        <tissue evidence="1">Shoot tissue taken approximately 20 cm above the soil surface</tissue>
    </source>
</reference>